<feature type="chain" id="PRO_5046592692" evidence="1">
    <location>
        <begin position="25"/>
        <end position="172"/>
    </location>
</feature>
<protein>
    <submittedName>
        <fullName evidence="2">DUF6147 family protein</fullName>
    </submittedName>
</protein>
<proteinExistence type="predicted"/>
<dbReference type="RefSeq" id="WP_008720725.1">
    <property type="nucleotide sequence ID" value="NZ_JBBMFM010000205.1"/>
</dbReference>
<evidence type="ECO:0000313" key="2">
    <source>
        <dbReference type="EMBL" id="MEQ2428672.1"/>
    </source>
</evidence>
<name>A0ABV1DE68_9FIRM</name>
<organism evidence="2 3">
    <name type="scientific">Enterocloster hominis</name>
    <name type="common">ex Hitch et al. 2024</name>
    <dbReference type="NCBI Taxonomy" id="1917870"/>
    <lineage>
        <taxon>Bacteria</taxon>
        <taxon>Bacillati</taxon>
        <taxon>Bacillota</taxon>
        <taxon>Clostridia</taxon>
        <taxon>Lachnospirales</taxon>
        <taxon>Lachnospiraceae</taxon>
        <taxon>Enterocloster</taxon>
    </lineage>
</organism>
<gene>
    <name evidence="2" type="ORF">WMQ36_27305</name>
</gene>
<dbReference type="EMBL" id="JBBMFM010000205">
    <property type="protein sequence ID" value="MEQ2428672.1"/>
    <property type="molecule type" value="Genomic_DNA"/>
</dbReference>
<comment type="caution">
    <text evidence="2">The sequence shown here is derived from an EMBL/GenBank/DDBJ whole genome shotgun (WGS) entry which is preliminary data.</text>
</comment>
<keyword evidence="1" id="KW-0732">Signal</keyword>
<accession>A0ABV1DE68</accession>
<keyword evidence="3" id="KW-1185">Reference proteome</keyword>
<evidence type="ECO:0000256" key="1">
    <source>
        <dbReference type="SAM" id="SignalP"/>
    </source>
</evidence>
<evidence type="ECO:0000313" key="3">
    <source>
        <dbReference type="Proteomes" id="UP001454086"/>
    </source>
</evidence>
<reference evidence="2 3" key="1">
    <citation type="submission" date="2024-03" db="EMBL/GenBank/DDBJ databases">
        <title>Human intestinal bacterial collection.</title>
        <authorList>
            <person name="Pauvert C."/>
            <person name="Hitch T.C.A."/>
            <person name="Clavel T."/>
        </authorList>
    </citation>
    <scope>NUCLEOTIDE SEQUENCE [LARGE SCALE GENOMIC DNA]</scope>
    <source>
        <strain evidence="2 3">CLA-SR-H021</strain>
    </source>
</reference>
<dbReference type="Proteomes" id="UP001454086">
    <property type="component" value="Unassembled WGS sequence"/>
</dbReference>
<feature type="signal peptide" evidence="1">
    <location>
        <begin position="1"/>
        <end position="24"/>
    </location>
</feature>
<sequence>MKKLVYTSILSLMVVISATFNVFATPYNSRQVTSVDEKSILLPPEVKQSKVTERAKKRGDFFASADLIVKNNGDGTIGALAVAYARFPIDEAYITIYLDQWDENEERWRQVNYHEEEFYAADYPDGLLLPTVDISFTNQPRGYYYRLRGTFGMMYNGEFEGFNPVTDGVLLN</sequence>